<dbReference type="Gene3D" id="3.20.20.140">
    <property type="entry name" value="Metal-dependent hydrolases"/>
    <property type="match status" value="1"/>
</dbReference>
<evidence type="ECO:0000256" key="1">
    <source>
        <dbReference type="ARBA" id="ARBA00001947"/>
    </source>
</evidence>
<evidence type="ECO:0000313" key="8">
    <source>
        <dbReference type="EMBL" id="MBB3705371.1"/>
    </source>
</evidence>
<dbReference type="EMBL" id="JACICB010000005">
    <property type="protein sequence ID" value="MBB3705371.1"/>
    <property type="molecule type" value="Genomic_DNA"/>
</dbReference>
<evidence type="ECO:0000313" key="7">
    <source>
        <dbReference type="EMBL" id="AMS43489.1"/>
    </source>
</evidence>
<comment type="cofactor">
    <cofactor evidence="1">
        <name>Zn(2+)</name>
        <dbReference type="ChEBI" id="CHEBI:29105"/>
    </cofactor>
</comment>
<dbReference type="InterPro" id="IPR006680">
    <property type="entry name" value="Amidohydro-rel"/>
</dbReference>
<dbReference type="Proteomes" id="UP000075755">
    <property type="component" value="Chromosome"/>
</dbReference>
<sequence>MATTFDLILKGGTVVNHDGSGVRDVGVTNGRIAAIGDLGRASAGETIDCTGLHILPGVVDSQVHFREPGLEHKEDLESGSRAAVLGGVTTVFEMPNTNPLTTSEATLADKVSRATARMHCDFAFWVGGTRDNAGDVAELERLPGAAGIKVFMGSSTGDLLVEDDEGVASILRNTRRRAAFHSEDEFRLRERQNLRVENDPSSHPIWRDEIAALQCTERLVRIARQERARIHVLHISTAEEITFLEQHKDVATCEATPHHLTMSADDYARLGTLLQMNPPVRAARHRDGIWHGISQGIVDVLGSDHAPHTLTEKAKPYPASPSGMTGVQTLVPIMLDHVNAGRLTLERFVDLSSHGPNRIFGMARKGRIAAGYDADFTVVDLKRKQTITNAQAGSKAGWTPYDGKKVTGWPVGTIVRGIRVMWEAEITTPSQGRAVEFSEAVVK</sequence>
<dbReference type="InterPro" id="IPR011059">
    <property type="entry name" value="Metal-dep_hydrolase_composite"/>
</dbReference>
<dbReference type="GO" id="GO:0006145">
    <property type="term" value="P:purine nucleobase catabolic process"/>
    <property type="evidence" value="ECO:0007669"/>
    <property type="project" value="TreeGrafter"/>
</dbReference>
<evidence type="ECO:0000256" key="3">
    <source>
        <dbReference type="ARBA" id="ARBA00010286"/>
    </source>
</evidence>
<dbReference type="GO" id="GO:0004038">
    <property type="term" value="F:allantoinase activity"/>
    <property type="evidence" value="ECO:0007669"/>
    <property type="project" value="TreeGrafter"/>
</dbReference>
<name>A0AAC8YSY1_AMIAI</name>
<evidence type="ECO:0000256" key="5">
    <source>
        <dbReference type="ARBA" id="ARBA00022801"/>
    </source>
</evidence>
<dbReference type="GO" id="GO:0004151">
    <property type="term" value="F:dihydroorotase activity"/>
    <property type="evidence" value="ECO:0007669"/>
    <property type="project" value="UniProtKB-EC"/>
</dbReference>
<dbReference type="InterPro" id="IPR032466">
    <property type="entry name" value="Metal_Hydrolase"/>
</dbReference>
<reference evidence="7 9" key="1">
    <citation type="submission" date="2016-03" db="EMBL/GenBank/DDBJ databases">
        <title>Complete genome of Aminobacter aminovorans KCTC 2477.</title>
        <authorList>
            <person name="Kim K.M."/>
        </authorList>
    </citation>
    <scope>NUCLEOTIDE SEQUENCE [LARGE SCALE GENOMIC DNA]</scope>
    <source>
        <strain evidence="7 9">KCTC 2477</strain>
    </source>
</reference>
<dbReference type="InterPro" id="IPR050138">
    <property type="entry name" value="DHOase/Allantoinase_Hydrolase"/>
</dbReference>
<dbReference type="EMBL" id="CP015005">
    <property type="protein sequence ID" value="AMS43489.1"/>
    <property type="molecule type" value="Genomic_DNA"/>
</dbReference>
<dbReference type="GO" id="GO:0005737">
    <property type="term" value="C:cytoplasm"/>
    <property type="evidence" value="ECO:0007669"/>
    <property type="project" value="TreeGrafter"/>
</dbReference>
<protein>
    <submittedName>
        <fullName evidence="8">Dihydroorotase</fullName>
        <ecNumber evidence="8">3.5.2.3</ecNumber>
    </submittedName>
</protein>
<dbReference type="SUPFAM" id="SSF51556">
    <property type="entry name" value="Metallo-dependent hydrolases"/>
    <property type="match status" value="1"/>
</dbReference>
<evidence type="ECO:0000256" key="2">
    <source>
        <dbReference type="ARBA" id="ARBA00002368"/>
    </source>
</evidence>
<dbReference type="RefSeq" id="WP_067964150.1">
    <property type="nucleotide sequence ID" value="NZ_CP015005.1"/>
</dbReference>
<reference evidence="8 10" key="2">
    <citation type="submission" date="2020-08" db="EMBL/GenBank/DDBJ databases">
        <title>Genomic Encyclopedia of Type Strains, Phase IV (KMG-IV): sequencing the most valuable type-strain genomes for metagenomic binning, comparative biology and taxonomic classification.</title>
        <authorList>
            <person name="Goeker M."/>
        </authorList>
    </citation>
    <scope>NUCLEOTIDE SEQUENCE [LARGE SCALE GENOMIC DNA]</scope>
    <source>
        <strain evidence="8 10">DSM 10368</strain>
    </source>
</reference>
<evidence type="ECO:0000313" key="9">
    <source>
        <dbReference type="Proteomes" id="UP000075755"/>
    </source>
</evidence>
<dbReference type="Proteomes" id="UP000577697">
    <property type="component" value="Unassembled WGS sequence"/>
</dbReference>
<dbReference type="InterPro" id="IPR002195">
    <property type="entry name" value="Dihydroorotase_CS"/>
</dbReference>
<organism evidence="7 9">
    <name type="scientific">Aminobacter aminovorans</name>
    <name type="common">Chelatobacter heintzii</name>
    <dbReference type="NCBI Taxonomy" id="83263"/>
    <lineage>
        <taxon>Bacteria</taxon>
        <taxon>Pseudomonadati</taxon>
        <taxon>Pseudomonadota</taxon>
        <taxon>Alphaproteobacteria</taxon>
        <taxon>Hyphomicrobiales</taxon>
        <taxon>Phyllobacteriaceae</taxon>
        <taxon>Aminobacter</taxon>
    </lineage>
</organism>
<feature type="domain" description="Amidohydrolase-related" evidence="6">
    <location>
        <begin position="54"/>
        <end position="417"/>
    </location>
</feature>
<dbReference type="Gene3D" id="2.30.40.10">
    <property type="entry name" value="Urease, subunit C, domain 1"/>
    <property type="match status" value="1"/>
</dbReference>
<dbReference type="EC" id="3.5.2.3" evidence="8"/>
<comment type="similarity">
    <text evidence="3">Belongs to the metallo-dependent hydrolases superfamily. DHOase family. Class I DHOase subfamily.</text>
</comment>
<dbReference type="CDD" id="cd01318">
    <property type="entry name" value="DHOase_IIb"/>
    <property type="match status" value="1"/>
</dbReference>
<dbReference type="PROSITE" id="PS00483">
    <property type="entry name" value="DIHYDROOROTASE_2"/>
    <property type="match status" value="1"/>
</dbReference>
<dbReference type="NCBIfam" id="NF006559">
    <property type="entry name" value="PRK09060.1"/>
    <property type="match status" value="1"/>
</dbReference>
<proteinExistence type="inferred from homology"/>
<keyword evidence="5 8" id="KW-0378">Hydrolase</keyword>
<evidence type="ECO:0000313" key="10">
    <source>
        <dbReference type="Proteomes" id="UP000577697"/>
    </source>
</evidence>
<dbReference type="GO" id="GO:0046872">
    <property type="term" value="F:metal ion binding"/>
    <property type="evidence" value="ECO:0007669"/>
    <property type="project" value="UniProtKB-KW"/>
</dbReference>
<keyword evidence="10" id="KW-1185">Reference proteome</keyword>
<evidence type="ECO:0000256" key="4">
    <source>
        <dbReference type="ARBA" id="ARBA00022723"/>
    </source>
</evidence>
<evidence type="ECO:0000259" key="6">
    <source>
        <dbReference type="Pfam" id="PF01979"/>
    </source>
</evidence>
<dbReference type="KEGG" id="aak:AA2016_4579"/>
<dbReference type="SUPFAM" id="SSF51338">
    <property type="entry name" value="Composite domain of metallo-dependent hydrolases"/>
    <property type="match status" value="1"/>
</dbReference>
<comment type="function">
    <text evidence="2">Catalyzes the reversible cyclization of carbamoyl aspartate to dihydroorotate.</text>
</comment>
<dbReference type="AlphaFoldDB" id="A0AAC8YSY1"/>
<keyword evidence="4" id="KW-0479">Metal-binding</keyword>
<dbReference type="PANTHER" id="PTHR43668:SF4">
    <property type="entry name" value="ALLANTOINASE"/>
    <property type="match status" value="1"/>
</dbReference>
<dbReference type="NCBIfam" id="TIGR00857">
    <property type="entry name" value="pyrC_multi"/>
    <property type="match status" value="1"/>
</dbReference>
<dbReference type="PANTHER" id="PTHR43668">
    <property type="entry name" value="ALLANTOINASE"/>
    <property type="match status" value="1"/>
</dbReference>
<gene>
    <name evidence="7" type="ORF">AA2016_4579</name>
    <name evidence="8" type="ORF">FHS67_001683</name>
</gene>
<dbReference type="Pfam" id="PF01979">
    <property type="entry name" value="Amidohydro_1"/>
    <property type="match status" value="1"/>
</dbReference>
<accession>A0AAC8YSY1</accession>